<feature type="domain" description="NYN" evidence="2">
    <location>
        <begin position="6"/>
        <end position="155"/>
    </location>
</feature>
<dbReference type="EMBL" id="JAACJK010000164">
    <property type="protein sequence ID" value="KAF5324681.1"/>
    <property type="molecule type" value="Genomic_DNA"/>
</dbReference>
<dbReference type="Proteomes" id="UP000541558">
    <property type="component" value="Unassembled WGS sequence"/>
</dbReference>
<dbReference type="PANTHER" id="PTHR43662:SF3">
    <property type="entry name" value="DOMAIN PROTEIN, PUTATIVE (AFU_ORTHOLOGUE AFUA_6G11970)-RELATED"/>
    <property type="match status" value="1"/>
</dbReference>
<dbReference type="Pfam" id="PF09362">
    <property type="entry name" value="DUF1996"/>
    <property type="match status" value="1"/>
</dbReference>
<accession>A0A8H5BK72</accession>
<reference evidence="4 5" key="1">
    <citation type="journal article" date="2020" name="ISME J.">
        <title>Uncovering the hidden diversity of litter-decomposition mechanisms in mushroom-forming fungi.</title>
        <authorList>
            <person name="Floudas D."/>
            <person name="Bentzer J."/>
            <person name="Ahren D."/>
            <person name="Johansson T."/>
            <person name="Persson P."/>
            <person name="Tunlid A."/>
        </authorList>
    </citation>
    <scope>NUCLEOTIDE SEQUENCE [LARGE SCALE GENOMIC DNA]</scope>
    <source>
        <strain evidence="4 5">CBS 175.51</strain>
    </source>
</reference>
<organism evidence="4 5">
    <name type="scientific">Ephemerocybe angulata</name>
    <dbReference type="NCBI Taxonomy" id="980116"/>
    <lineage>
        <taxon>Eukaryota</taxon>
        <taxon>Fungi</taxon>
        <taxon>Dikarya</taxon>
        <taxon>Basidiomycota</taxon>
        <taxon>Agaricomycotina</taxon>
        <taxon>Agaricomycetes</taxon>
        <taxon>Agaricomycetidae</taxon>
        <taxon>Agaricales</taxon>
        <taxon>Agaricineae</taxon>
        <taxon>Psathyrellaceae</taxon>
        <taxon>Ephemerocybe</taxon>
    </lineage>
</organism>
<sequence length="781" mass="85215">MSANTVDVFWDFGSCPAPAEASGYAIASRLRTLALRLGAVRSFRAYLAVSSHSDATSNGRALALRSELQSSGVSLIDSPGGKDVADKMLIADMFTHVFEKAALAPSNVIMLISSDPSYAYVLSVLQMRSQRIVLLGSGLDGVAAGLASQATAFLDWDTEILADISQGKVPWQQPGEANNTGPFSEEDRVVHTPIDRTGEERHTDIPTRPTSSVHGLDAGTQVLASLQPPDYESRAAEDSVQDTSSNREEEDGPALPKVNYSFMGSSYLTGTRDDVSPPPVQASSSFRRDDADEIVSPSPKRLNTVQPIAWAAGPSWAQVAQKSAQDVWWPSDPEGSYTAEDWQPANSAKRKAASGKTDVPPEFKPLVEVLKASRGNGIPRPLWGVVAFELIKLDKRIYEKAGVAKFIQYATMAVEKKIAQDVLLVTERFDPLVTPGQVSPHVHQIVGGNAFNLTMDPSIDLPNLATCTTCRFKEDKSNYWTAVMYFKHENGSFMRVPQIPNHFTGSPNGGMTVYYIQPPVYEKVTAFTKGFRMITGEPMIRSEKYGYYDIRSWALTFRCWDTFGPYDPSNLPFAGPGSPVDSFALPNRACNGGIRSNIFFPSCWDGKNLDSPDHKSHMAFMEGDVGPDGIFFRNSTCPSTHPVRVPMVFYEIVWDTKIFNHMWPKDGSQPFVLSMGDPTGLGHHGDYLFGWEGDSLQRAMDVCTDVSGRPADCASELTVLTDEEINSCKLPPMVNENVEGEYLSALPGCNPLQEGPQSATMVANCNAVSTTEIRPTPTPSA</sequence>
<name>A0A8H5BK72_9AGAR</name>
<evidence type="ECO:0000313" key="5">
    <source>
        <dbReference type="Proteomes" id="UP000541558"/>
    </source>
</evidence>
<feature type="region of interest" description="Disordered" evidence="1">
    <location>
        <begin position="232"/>
        <end position="298"/>
    </location>
</feature>
<protein>
    <recommendedName>
        <fullName evidence="6">DUF1996 domain-containing protein</fullName>
    </recommendedName>
</protein>
<feature type="compositionally biased region" description="Basic and acidic residues" evidence="1">
    <location>
        <begin position="185"/>
        <end position="205"/>
    </location>
</feature>
<dbReference type="CDD" id="cd10910">
    <property type="entry name" value="PIN_limkain_b1_N_like"/>
    <property type="match status" value="1"/>
</dbReference>
<comment type="caution">
    <text evidence="4">The sequence shown here is derived from an EMBL/GenBank/DDBJ whole genome shotgun (WGS) entry which is preliminary data.</text>
</comment>
<feature type="region of interest" description="Disordered" evidence="1">
    <location>
        <begin position="169"/>
        <end position="217"/>
    </location>
</feature>
<evidence type="ECO:0000259" key="2">
    <source>
        <dbReference type="Pfam" id="PF01936"/>
    </source>
</evidence>
<dbReference type="Pfam" id="PF01936">
    <property type="entry name" value="NYN"/>
    <property type="match status" value="1"/>
</dbReference>
<dbReference type="PANTHER" id="PTHR43662">
    <property type="match status" value="1"/>
</dbReference>
<keyword evidence="5" id="KW-1185">Reference proteome</keyword>
<dbReference type="InterPro" id="IPR018535">
    <property type="entry name" value="DUF1996"/>
</dbReference>
<dbReference type="GO" id="GO:0004540">
    <property type="term" value="F:RNA nuclease activity"/>
    <property type="evidence" value="ECO:0007669"/>
    <property type="project" value="InterPro"/>
</dbReference>
<evidence type="ECO:0000256" key="1">
    <source>
        <dbReference type="SAM" id="MobiDB-lite"/>
    </source>
</evidence>
<dbReference type="InterPro" id="IPR021139">
    <property type="entry name" value="NYN"/>
</dbReference>
<dbReference type="AlphaFoldDB" id="A0A8H5BK72"/>
<dbReference type="Gene3D" id="3.40.50.1010">
    <property type="entry name" value="5'-nuclease"/>
    <property type="match status" value="1"/>
</dbReference>
<evidence type="ECO:0008006" key="6">
    <source>
        <dbReference type="Google" id="ProtNLM"/>
    </source>
</evidence>
<proteinExistence type="predicted"/>
<evidence type="ECO:0000313" key="4">
    <source>
        <dbReference type="EMBL" id="KAF5324681.1"/>
    </source>
</evidence>
<dbReference type="OrthoDB" id="74764at2759"/>
<feature type="domain" description="DUF1996" evidence="3">
    <location>
        <begin position="430"/>
        <end position="691"/>
    </location>
</feature>
<gene>
    <name evidence="4" type="ORF">D9611_004365</name>
</gene>
<evidence type="ECO:0000259" key="3">
    <source>
        <dbReference type="Pfam" id="PF09362"/>
    </source>
</evidence>